<dbReference type="InterPro" id="IPR026960">
    <property type="entry name" value="RVT-Znf"/>
</dbReference>
<dbReference type="EMBL" id="JARKNE010000010">
    <property type="protein sequence ID" value="KAK5795380.1"/>
    <property type="molecule type" value="Genomic_DNA"/>
</dbReference>
<evidence type="ECO:0000259" key="1">
    <source>
        <dbReference type="Pfam" id="PF13966"/>
    </source>
</evidence>
<protein>
    <recommendedName>
        <fullName evidence="1">Reverse transcriptase zinc-binding domain-containing protein</fullName>
    </recommendedName>
</protein>
<dbReference type="Pfam" id="PF13966">
    <property type="entry name" value="zf-RVT"/>
    <property type="match status" value="1"/>
</dbReference>
<sequence>MVGTCELNHEVEVEDRIVWIHDKGAVFSVKKLSQLLAYDGIEAVEFSFDRIWSLKVPPKVRNFLWMLAINRIPTKDFLISRRIQIDSSNRGCPWCDRVLENTNHLFFECSFIKSFWSFIFSWWDLVWKDVTNIDELCSVCWSMKLTGIQKSLWLLVIAASCWTLWLA</sequence>
<reference evidence="2 3" key="1">
    <citation type="submission" date="2023-03" db="EMBL/GenBank/DDBJ databases">
        <title>WGS of Gossypium arboreum.</title>
        <authorList>
            <person name="Yu D."/>
        </authorList>
    </citation>
    <scope>NUCLEOTIDE SEQUENCE [LARGE SCALE GENOMIC DNA]</scope>
    <source>
        <tissue evidence="2">Leaf</tissue>
    </source>
</reference>
<name>A0ABR0NK32_GOSAR</name>
<keyword evidence="3" id="KW-1185">Reference proteome</keyword>
<evidence type="ECO:0000313" key="3">
    <source>
        <dbReference type="Proteomes" id="UP001358586"/>
    </source>
</evidence>
<gene>
    <name evidence="2" type="ORF">PVK06_036644</name>
</gene>
<dbReference type="Proteomes" id="UP001358586">
    <property type="component" value="Chromosome 10"/>
</dbReference>
<accession>A0ABR0NK32</accession>
<feature type="domain" description="Reverse transcriptase zinc-binding" evidence="1">
    <location>
        <begin position="27"/>
        <end position="116"/>
    </location>
</feature>
<comment type="caution">
    <text evidence="2">The sequence shown here is derived from an EMBL/GenBank/DDBJ whole genome shotgun (WGS) entry which is preliminary data.</text>
</comment>
<evidence type="ECO:0000313" key="2">
    <source>
        <dbReference type="EMBL" id="KAK5795380.1"/>
    </source>
</evidence>
<organism evidence="2 3">
    <name type="scientific">Gossypium arboreum</name>
    <name type="common">Tree cotton</name>
    <name type="synonym">Gossypium nanking</name>
    <dbReference type="NCBI Taxonomy" id="29729"/>
    <lineage>
        <taxon>Eukaryota</taxon>
        <taxon>Viridiplantae</taxon>
        <taxon>Streptophyta</taxon>
        <taxon>Embryophyta</taxon>
        <taxon>Tracheophyta</taxon>
        <taxon>Spermatophyta</taxon>
        <taxon>Magnoliopsida</taxon>
        <taxon>eudicotyledons</taxon>
        <taxon>Gunneridae</taxon>
        <taxon>Pentapetalae</taxon>
        <taxon>rosids</taxon>
        <taxon>malvids</taxon>
        <taxon>Malvales</taxon>
        <taxon>Malvaceae</taxon>
        <taxon>Malvoideae</taxon>
        <taxon>Gossypium</taxon>
    </lineage>
</organism>
<proteinExistence type="predicted"/>